<evidence type="ECO:0000313" key="2">
    <source>
        <dbReference type="EMBL" id="QSZ26562.1"/>
    </source>
</evidence>
<dbReference type="RefSeq" id="WP_284679238.1">
    <property type="nucleotide sequence ID" value="NZ_CP060096.1"/>
</dbReference>
<dbReference type="InterPro" id="IPR016039">
    <property type="entry name" value="Thiolase-like"/>
</dbReference>
<organism evidence="2 3">
    <name type="scientific">Aceticella autotrophica</name>
    <dbReference type="NCBI Taxonomy" id="2755338"/>
    <lineage>
        <taxon>Bacteria</taxon>
        <taxon>Bacillati</taxon>
        <taxon>Bacillota</taxon>
        <taxon>Clostridia</taxon>
        <taxon>Thermoanaerobacterales</taxon>
        <taxon>Thermoanaerobacteraceae</taxon>
        <taxon>Aceticella</taxon>
    </lineage>
</organism>
<dbReference type="PANTHER" id="PTHR34069:SF2">
    <property type="entry name" value="BETA-KETOACYL-[ACYL-CARRIER-PROTEIN] SYNTHASE III"/>
    <property type="match status" value="1"/>
</dbReference>
<dbReference type="GO" id="GO:0006633">
    <property type="term" value="P:fatty acid biosynthetic process"/>
    <property type="evidence" value="ECO:0007669"/>
    <property type="project" value="InterPro"/>
</dbReference>
<sequence length="345" mass="38132">MKGRIAGAGAFNPQSISDDLYIELFGKKARAISKILPHHNRYCAIDLNTGDVYTTNIEMAYEASLMAIKNANFSPNDIDMIIYSTATPDYVVPPCFALLQEKLGISKCMGFDIRSGCAGFGTAVNLALNLIKSLVVQRVLVVGSDLLSSRFSEFLKDKSSITLKTLFNLMFFGDGAGAIVFESTVESNSSGFFYYDMESSMANIPYGSIIEIGGSRYPYPISEIPRERWPIFQANGLSDEYLPKVLIYALQKFKDKTSIGTSDFDYYLMPVESEKMQQKILSVFPDMDLNKIVSINDKGGALLNAAIPIALSNAISQNSFKSGDMVLLYAAENTKWQYALSAFIW</sequence>
<dbReference type="AlphaFoldDB" id="A0A974Y493"/>
<protein>
    <submittedName>
        <fullName evidence="2">3-oxoacyl-ACP synthase III family protein</fullName>
    </submittedName>
</protein>
<dbReference type="InterPro" id="IPR013751">
    <property type="entry name" value="ACP_syn_III_N"/>
</dbReference>
<reference evidence="2" key="1">
    <citation type="submission" date="2020-08" db="EMBL/GenBank/DDBJ databases">
        <title>Genomic insights into the carbon and energy metabolism of the first obligate autotrophic acetogenic bacterium Aceticella autotrophica gen. nov., sp. nov.</title>
        <authorList>
            <person name="Toshchakov S.V."/>
            <person name="Elcheninov A.G."/>
            <person name="Kublanov I.V."/>
            <person name="Frolov E.N."/>
            <person name="Lebedinsky A.V."/>
        </authorList>
    </citation>
    <scope>NUCLEOTIDE SEQUENCE</scope>
    <source>
        <strain evidence="2">3443-3Ac</strain>
    </source>
</reference>
<keyword evidence="3" id="KW-1185">Reference proteome</keyword>
<accession>A0A974Y493</accession>
<feature type="domain" description="Beta-ketoacyl-[acyl-carrier-protein] synthase III N-terminal" evidence="1">
    <location>
        <begin position="111"/>
        <end position="198"/>
    </location>
</feature>
<dbReference type="PANTHER" id="PTHR34069">
    <property type="entry name" value="3-OXOACYL-[ACYL-CARRIER-PROTEIN] SYNTHASE 3"/>
    <property type="match status" value="1"/>
</dbReference>
<dbReference type="GO" id="GO:0004315">
    <property type="term" value="F:3-oxoacyl-[acyl-carrier-protein] synthase activity"/>
    <property type="evidence" value="ECO:0007669"/>
    <property type="project" value="InterPro"/>
</dbReference>
<dbReference type="GO" id="GO:0044550">
    <property type="term" value="P:secondary metabolite biosynthetic process"/>
    <property type="evidence" value="ECO:0007669"/>
    <property type="project" value="TreeGrafter"/>
</dbReference>
<gene>
    <name evidence="2" type="ORF">ACETAC_06485</name>
</gene>
<dbReference type="Proteomes" id="UP000671913">
    <property type="component" value="Chromosome"/>
</dbReference>
<dbReference type="EMBL" id="CP060096">
    <property type="protein sequence ID" value="QSZ26562.1"/>
    <property type="molecule type" value="Genomic_DNA"/>
</dbReference>
<evidence type="ECO:0000313" key="3">
    <source>
        <dbReference type="Proteomes" id="UP000671913"/>
    </source>
</evidence>
<proteinExistence type="predicted"/>
<dbReference type="SUPFAM" id="SSF53901">
    <property type="entry name" value="Thiolase-like"/>
    <property type="match status" value="2"/>
</dbReference>
<evidence type="ECO:0000259" key="1">
    <source>
        <dbReference type="Pfam" id="PF08545"/>
    </source>
</evidence>
<dbReference type="KEGG" id="aaut:ACETAC_06485"/>
<dbReference type="Gene3D" id="3.40.47.10">
    <property type="match status" value="2"/>
</dbReference>
<dbReference type="Pfam" id="PF08545">
    <property type="entry name" value="ACP_syn_III"/>
    <property type="match status" value="1"/>
</dbReference>
<name>A0A974Y493_9THEO</name>